<sequence length="172" mass="19319">MTTTSCLAPRSPDFRTTLSSSQSLWITSLWMGQWTWIVGRAPAVMDIWPLRGLIRVLSIEAIEGRAPSVRGLGEGEKPGPESDELVESCCCLIRFLLSVRKDISLAIFIVDTLFKNSALETEIIPSILFSYCRMRLSISTRIPSEEQVTDLVSRSECPDKFFARNEIPDNFS</sequence>
<evidence type="ECO:0000313" key="1">
    <source>
        <dbReference type="EMBL" id="GBN88659.1"/>
    </source>
</evidence>
<comment type="caution">
    <text evidence="1">The sequence shown here is derived from an EMBL/GenBank/DDBJ whole genome shotgun (WGS) entry which is preliminary data.</text>
</comment>
<evidence type="ECO:0000313" key="2">
    <source>
        <dbReference type="Proteomes" id="UP000499080"/>
    </source>
</evidence>
<reference evidence="1 2" key="1">
    <citation type="journal article" date="2019" name="Sci. Rep.">
        <title>Orb-weaving spider Araneus ventricosus genome elucidates the spidroin gene catalogue.</title>
        <authorList>
            <person name="Kono N."/>
            <person name="Nakamura H."/>
            <person name="Ohtoshi R."/>
            <person name="Moran D.A.P."/>
            <person name="Shinohara A."/>
            <person name="Yoshida Y."/>
            <person name="Fujiwara M."/>
            <person name="Mori M."/>
            <person name="Tomita M."/>
            <person name="Arakawa K."/>
        </authorList>
    </citation>
    <scope>NUCLEOTIDE SEQUENCE [LARGE SCALE GENOMIC DNA]</scope>
</reference>
<dbReference type="AlphaFoldDB" id="A0A4Y2SNA7"/>
<dbReference type="EMBL" id="BGPR01022398">
    <property type="protein sequence ID" value="GBN88659.1"/>
    <property type="molecule type" value="Genomic_DNA"/>
</dbReference>
<name>A0A4Y2SNA7_ARAVE</name>
<protein>
    <submittedName>
        <fullName evidence="1">Uncharacterized protein</fullName>
    </submittedName>
</protein>
<accession>A0A4Y2SNA7</accession>
<keyword evidence="2" id="KW-1185">Reference proteome</keyword>
<proteinExistence type="predicted"/>
<gene>
    <name evidence="1" type="ORF">AVEN_181771_1</name>
</gene>
<organism evidence="1 2">
    <name type="scientific">Araneus ventricosus</name>
    <name type="common">Orbweaver spider</name>
    <name type="synonym">Epeira ventricosa</name>
    <dbReference type="NCBI Taxonomy" id="182803"/>
    <lineage>
        <taxon>Eukaryota</taxon>
        <taxon>Metazoa</taxon>
        <taxon>Ecdysozoa</taxon>
        <taxon>Arthropoda</taxon>
        <taxon>Chelicerata</taxon>
        <taxon>Arachnida</taxon>
        <taxon>Araneae</taxon>
        <taxon>Araneomorphae</taxon>
        <taxon>Entelegynae</taxon>
        <taxon>Araneoidea</taxon>
        <taxon>Araneidae</taxon>
        <taxon>Araneus</taxon>
    </lineage>
</organism>
<dbReference type="Proteomes" id="UP000499080">
    <property type="component" value="Unassembled WGS sequence"/>
</dbReference>